<accession>A0A8H9YLM7</accession>
<evidence type="ECO:0000259" key="1">
    <source>
        <dbReference type="PROSITE" id="PS51186"/>
    </source>
</evidence>
<gene>
    <name evidence="2" type="ORF">HU722_05150</name>
</gene>
<keyword evidence="2" id="KW-0808">Transferase</keyword>
<evidence type="ECO:0000313" key="2">
    <source>
        <dbReference type="EMBL" id="MBC3290902.1"/>
    </source>
</evidence>
<dbReference type="AlphaFoldDB" id="A0A8H9YLM7"/>
<dbReference type="InterPro" id="IPR051531">
    <property type="entry name" value="N-acetyltransferase"/>
</dbReference>
<name>A0A8H9YLM7_9PSED</name>
<dbReference type="InterPro" id="IPR000182">
    <property type="entry name" value="GNAT_dom"/>
</dbReference>
<organism evidence="2">
    <name type="scientific">Pseudomonas tritici</name>
    <dbReference type="NCBI Taxonomy" id="2745518"/>
    <lineage>
        <taxon>Bacteria</taxon>
        <taxon>Pseudomonadati</taxon>
        <taxon>Pseudomonadota</taxon>
        <taxon>Gammaproteobacteria</taxon>
        <taxon>Pseudomonadales</taxon>
        <taxon>Pseudomonadaceae</taxon>
        <taxon>Pseudomonas</taxon>
    </lineage>
</organism>
<dbReference type="PANTHER" id="PTHR43792:SF1">
    <property type="entry name" value="N-ACETYLTRANSFERASE DOMAIN-CONTAINING PROTEIN"/>
    <property type="match status" value="1"/>
</dbReference>
<sequence length="175" mass="19799">MLQTKRLILRQWKPDDLVPFAALNADPDVMRFFPAPLTREESDNLAARFSDGITERGWGFWAVEAKENHAFIGCVGLHPQPDRFAFSPCTEIGWRLDKAFWRQGMAKEAATAALNYAFEVLALDEIVSFTAVLNTPSENLMKRLGMKRAGKFAHPALAPDDRLSQHVLYQIRRPA</sequence>
<dbReference type="Gene3D" id="3.40.630.30">
    <property type="match status" value="1"/>
</dbReference>
<dbReference type="PROSITE" id="PS51186">
    <property type="entry name" value="GNAT"/>
    <property type="match status" value="1"/>
</dbReference>
<dbReference type="Pfam" id="PF13302">
    <property type="entry name" value="Acetyltransf_3"/>
    <property type="match status" value="1"/>
</dbReference>
<reference evidence="2" key="1">
    <citation type="journal article" date="2020" name="Microorganisms">
        <title>Reliable Identification of Environmental Pseudomonas Isolates Using the rpoD Gene.</title>
        <authorList>
            <consortium name="The Broad Institute Genome Sequencing Platform"/>
            <person name="Girard L."/>
            <person name="Lood C."/>
            <person name="Rokni-Zadeh H."/>
            <person name="van Noort V."/>
            <person name="Lavigne R."/>
            <person name="De Mot R."/>
        </authorList>
    </citation>
    <scope>NUCLEOTIDE SEQUENCE [LARGE SCALE GENOMIC DNA]</scope>
    <source>
        <strain evidence="2">SWRI145</strain>
    </source>
</reference>
<dbReference type="InterPro" id="IPR016181">
    <property type="entry name" value="Acyl_CoA_acyltransferase"/>
</dbReference>
<dbReference type="SUPFAM" id="SSF55729">
    <property type="entry name" value="Acyl-CoA N-acyltransferases (Nat)"/>
    <property type="match status" value="1"/>
</dbReference>
<feature type="domain" description="N-acetyltransferase" evidence="1">
    <location>
        <begin position="7"/>
        <end position="174"/>
    </location>
</feature>
<proteinExistence type="predicted"/>
<dbReference type="PANTHER" id="PTHR43792">
    <property type="entry name" value="GNAT FAMILY, PUTATIVE (AFU_ORTHOLOGUE AFUA_3G00765)-RELATED-RELATED"/>
    <property type="match status" value="1"/>
</dbReference>
<protein>
    <submittedName>
        <fullName evidence="2">GNAT family N-acetyltransferase</fullName>
    </submittedName>
</protein>
<comment type="caution">
    <text evidence="2">The sequence shown here is derived from an EMBL/GenBank/DDBJ whole genome shotgun (WGS) entry which is preliminary data.</text>
</comment>
<dbReference type="EMBL" id="JABWQF010000002">
    <property type="protein sequence ID" value="MBC3290902.1"/>
    <property type="molecule type" value="Genomic_DNA"/>
</dbReference>
<dbReference type="GO" id="GO:0016747">
    <property type="term" value="F:acyltransferase activity, transferring groups other than amino-acyl groups"/>
    <property type="evidence" value="ECO:0007669"/>
    <property type="project" value="InterPro"/>
</dbReference>